<feature type="chain" id="PRO_5002479365" evidence="1">
    <location>
        <begin position="23"/>
        <end position="91"/>
    </location>
</feature>
<dbReference type="PATRIC" id="fig|294.132.peg.67"/>
<evidence type="ECO:0000313" key="3">
    <source>
        <dbReference type="Proteomes" id="UP000033588"/>
    </source>
</evidence>
<evidence type="ECO:0000256" key="1">
    <source>
        <dbReference type="SAM" id="SignalP"/>
    </source>
</evidence>
<gene>
    <name evidence="2" type="ORF">VC35_06750</name>
</gene>
<accession>A0A0F4TZY2</accession>
<keyword evidence="1" id="KW-0732">Signal</keyword>
<protein>
    <submittedName>
        <fullName evidence="2">TmRNA</fullName>
    </submittedName>
</protein>
<proteinExistence type="predicted"/>
<name>A0A0F4TZY2_PSEFL</name>
<dbReference type="RefSeq" id="WP_046038679.1">
    <property type="nucleotide sequence ID" value="NZ_LACC01000010.1"/>
</dbReference>
<feature type="signal peptide" evidence="1">
    <location>
        <begin position="1"/>
        <end position="22"/>
    </location>
</feature>
<reference evidence="2 3" key="1">
    <citation type="submission" date="2015-03" db="EMBL/GenBank/DDBJ databases">
        <title>Comparative genomics of Pseudomonas insights into diversity of traits involved in vanlence and defense.</title>
        <authorList>
            <person name="Qin Y."/>
        </authorList>
    </citation>
    <scope>NUCLEOTIDE SEQUENCE [LARGE SCALE GENOMIC DNA]</scope>
    <source>
        <strain evidence="2 3">C8</strain>
    </source>
</reference>
<dbReference type="EMBL" id="LACC01000010">
    <property type="protein sequence ID" value="KJZ49022.1"/>
    <property type="molecule type" value="Genomic_DNA"/>
</dbReference>
<dbReference type="OrthoDB" id="7026422at2"/>
<evidence type="ECO:0000313" key="2">
    <source>
        <dbReference type="EMBL" id="KJZ49022.1"/>
    </source>
</evidence>
<dbReference type="AlphaFoldDB" id="A0A0F4TZY2"/>
<organism evidence="2 3">
    <name type="scientific">Pseudomonas fluorescens</name>
    <dbReference type="NCBI Taxonomy" id="294"/>
    <lineage>
        <taxon>Bacteria</taxon>
        <taxon>Pseudomonadati</taxon>
        <taxon>Pseudomonadota</taxon>
        <taxon>Gammaproteobacteria</taxon>
        <taxon>Pseudomonadales</taxon>
        <taxon>Pseudomonadaceae</taxon>
        <taxon>Pseudomonas</taxon>
    </lineage>
</organism>
<comment type="caution">
    <text evidence="2">The sequence shown here is derived from an EMBL/GenBank/DDBJ whole genome shotgun (WGS) entry which is preliminary data.</text>
</comment>
<dbReference type="Proteomes" id="UP000033588">
    <property type="component" value="Unassembled WGS sequence"/>
</dbReference>
<sequence length="91" mass="9544">MNRSVLLGLFVAASMMASTSFAAEKDQCAVNLQTIENGKAQIPGEMLDQVEASVKKAKADQAKGTKAGTNDCIAETNQTIMDVTNAHKGGK</sequence>